<evidence type="ECO:0000313" key="1">
    <source>
        <dbReference type="EMBL" id="JAH66766.1"/>
    </source>
</evidence>
<name>A0A0E9ULZ3_ANGAN</name>
<accession>A0A0E9ULZ3</accession>
<organism evidence="1">
    <name type="scientific">Anguilla anguilla</name>
    <name type="common">European freshwater eel</name>
    <name type="synonym">Muraena anguilla</name>
    <dbReference type="NCBI Taxonomy" id="7936"/>
    <lineage>
        <taxon>Eukaryota</taxon>
        <taxon>Metazoa</taxon>
        <taxon>Chordata</taxon>
        <taxon>Craniata</taxon>
        <taxon>Vertebrata</taxon>
        <taxon>Euteleostomi</taxon>
        <taxon>Actinopterygii</taxon>
        <taxon>Neopterygii</taxon>
        <taxon>Teleostei</taxon>
        <taxon>Anguilliformes</taxon>
        <taxon>Anguillidae</taxon>
        <taxon>Anguilla</taxon>
    </lineage>
</organism>
<dbReference type="AlphaFoldDB" id="A0A0E9ULZ3"/>
<protein>
    <submittedName>
        <fullName evidence="1">Uncharacterized protein</fullName>
    </submittedName>
</protein>
<sequence length="28" mass="3492">MYQITACQITPLYQKSRKSEESWTWRTR</sequence>
<proteinExistence type="predicted"/>
<reference evidence="1" key="2">
    <citation type="journal article" date="2015" name="Fish Shellfish Immunol.">
        <title>Early steps in the European eel (Anguilla anguilla)-Vibrio vulnificus interaction in the gills: Role of the RtxA13 toxin.</title>
        <authorList>
            <person name="Callol A."/>
            <person name="Pajuelo D."/>
            <person name="Ebbesson L."/>
            <person name="Teles M."/>
            <person name="MacKenzie S."/>
            <person name="Amaro C."/>
        </authorList>
    </citation>
    <scope>NUCLEOTIDE SEQUENCE</scope>
</reference>
<dbReference type="EMBL" id="GBXM01041811">
    <property type="protein sequence ID" value="JAH66766.1"/>
    <property type="molecule type" value="Transcribed_RNA"/>
</dbReference>
<reference evidence="1" key="1">
    <citation type="submission" date="2014-11" db="EMBL/GenBank/DDBJ databases">
        <authorList>
            <person name="Amaro Gonzalez C."/>
        </authorList>
    </citation>
    <scope>NUCLEOTIDE SEQUENCE</scope>
</reference>